<dbReference type="Proteomes" id="UP000054538">
    <property type="component" value="Unassembled WGS sequence"/>
</dbReference>
<feature type="compositionally biased region" description="Basic residues" evidence="1">
    <location>
        <begin position="273"/>
        <end position="289"/>
    </location>
</feature>
<feature type="compositionally biased region" description="Pro residues" evidence="1">
    <location>
        <begin position="49"/>
        <end position="63"/>
    </location>
</feature>
<proteinExistence type="predicted"/>
<name>A0A0D0DV54_9AGAM</name>
<sequence>MLSLALVTAIRSCSRDPAVQVEVDIEKGSPARESSFGKAPVRVSSPTPGTWPFPAPQALPPRSQPKSRSCSASSKVTVTSLPRSLTLTRMRDCEKGNDHHNTHPARISRVFLAVLAAAQTASIMCAILSVACSVVTQRSITDANISLSRIIIARAICTLLWVIAVLAVIQFVPVDIRSNISDAAKQRVAGREPDKFGCGVPAPRTLTHPRSPDSIPDFLSLRDPFASPPPPPPPPPPFPPVGLGLDEVGWNGNNDIGVQYRFPAPRSLVNGKGRAKGKKVRSGGRKHLVHQGSTRALLPLPPLPTTRRTEVDVDKEKCFGDEARLAQLLLQSLGEGAGECESLHTPTLPTVPLPQAAHMQLCSRWSTSTTVRSTMTASISNKSGVSTYASFASEKVRASRISMGTIASGMGSRKSSEARRKSGAPTASSSRG</sequence>
<dbReference type="InParanoid" id="A0A0D0DV54"/>
<organism evidence="3 4">
    <name type="scientific">Paxillus rubicundulus Ve08.2h10</name>
    <dbReference type="NCBI Taxonomy" id="930991"/>
    <lineage>
        <taxon>Eukaryota</taxon>
        <taxon>Fungi</taxon>
        <taxon>Dikarya</taxon>
        <taxon>Basidiomycota</taxon>
        <taxon>Agaricomycotina</taxon>
        <taxon>Agaricomycetes</taxon>
        <taxon>Agaricomycetidae</taxon>
        <taxon>Boletales</taxon>
        <taxon>Paxilineae</taxon>
        <taxon>Paxillaceae</taxon>
        <taxon>Paxillus</taxon>
    </lineage>
</organism>
<dbReference type="OrthoDB" id="2670507at2759"/>
<feature type="compositionally biased region" description="Polar residues" evidence="1">
    <location>
        <begin position="64"/>
        <end position="75"/>
    </location>
</feature>
<accession>A0A0D0DV54</accession>
<keyword evidence="2" id="KW-1133">Transmembrane helix</keyword>
<evidence type="ECO:0000256" key="1">
    <source>
        <dbReference type="SAM" id="MobiDB-lite"/>
    </source>
</evidence>
<feature type="transmembrane region" description="Helical" evidence="2">
    <location>
        <begin position="110"/>
        <end position="135"/>
    </location>
</feature>
<feature type="region of interest" description="Disordered" evidence="1">
    <location>
        <begin position="267"/>
        <end position="290"/>
    </location>
</feature>
<protein>
    <submittedName>
        <fullName evidence="3">Uncharacterized protein</fullName>
    </submittedName>
</protein>
<evidence type="ECO:0000313" key="3">
    <source>
        <dbReference type="EMBL" id="KIK98483.1"/>
    </source>
</evidence>
<feature type="transmembrane region" description="Helical" evidence="2">
    <location>
        <begin position="147"/>
        <end position="172"/>
    </location>
</feature>
<feature type="region of interest" description="Disordered" evidence="1">
    <location>
        <begin position="30"/>
        <end position="75"/>
    </location>
</feature>
<keyword evidence="2" id="KW-0472">Membrane</keyword>
<dbReference type="HOGENOM" id="CLU_634762_0_0_1"/>
<feature type="region of interest" description="Disordered" evidence="1">
    <location>
        <begin position="192"/>
        <end position="239"/>
    </location>
</feature>
<evidence type="ECO:0000256" key="2">
    <source>
        <dbReference type="SAM" id="Phobius"/>
    </source>
</evidence>
<keyword evidence="4" id="KW-1185">Reference proteome</keyword>
<feature type="compositionally biased region" description="Pro residues" evidence="1">
    <location>
        <begin position="226"/>
        <end position="239"/>
    </location>
</feature>
<reference evidence="4" key="2">
    <citation type="submission" date="2015-01" db="EMBL/GenBank/DDBJ databases">
        <title>Evolutionary Origins and Diversification of the Mycorrhizal Mutualists.</title>
        <authorList>
            <consortium name="DOE Joint Genome Institute"/>
            <consortium name="Mycorrhizal Genomics Consortium"/>
            <person name="Kohler A."/>
            <person name="Kuo A."/>
            <person name="Nagy L.G."/>
            <person name="Floudas D."/>
            <person name="Copeland A."/>
            <person name="Barry K.W."/>
            <person name="Cichocki N."/>
            <person name="Veneault-Fourrey C."/>
            <person name="LaButti K."/>
            <person name="Lindquist E.A."/>
            <person name="Lipzen A."/>
            <person name="Lundell T."/>
            <person name="Morin E."/>
            <person name="Murat C."/>
            <person name="Riley R."/>
            <person name="Ohm R."/>
            <person name="Sun H."/>
            <person name="Tunlid A."/>
            <person name="Henrissat B."/>
            <person name="Grigoriev I.V."/>
            <person name="Hibbett D.S."/>
            <person name="Martin F."/>
        </authorList>
    </citation>
    <scope>NUCLEOTIDE SEQUENCE [LARGE SCALE GENOMIC DNA]</scope>
    <source>
        <strain evidence="4">Ve08.2h10</strain>
    </source>
</reference>
<keyword evidence="2" id="KW-0812">Transmembrane</keyword>
<gene>
    <name evidence="3" type="ORF">PAXRUDRAFT_679612</name>
</gene>
<feature type="region of interest" description="Disordered" evidence="1">
    <location>
        <begin position="403"/>
        <end position="432"/>
    </location>
</feature>
<evidence type="ECO:0000313" key="4">
    <source>
        <dbReference type="Proteomes" id="UP000054538"/>
    </source>
</evidence>
<dbReference type="AlphaFoldDB" id="A0A0D0DV54"/>
<dbReference type="EMBL" id="KN824891">
    <property type="protein sequence ID" value="KIK98483.1"/>
    <property type="molecule type" value="Genomic_DNA"/>
</dbReference>
<reference evidence="3 4" key="1">
    <citation type="submission" date="2014-04" db="EMBL/GenBank/DDBJ databases">
        <authorList>
            <consortium name="DOE Joint Genome Institute"/>
            <person name="Kuo A."/>
            <person name="Kohler A."/>
            <person name="Jargeat P."/>
            <person name="Nagy L.G."/>
            <person name="Floudas D."/>
            <person name="Copeland A."/>
            <person name="Barry K.W."/>
            <person name="Cichocki N."/>
            <person name="Veneault-Fourrey C."/>
            <person name="LaButti K."/>
            <person name="Lindquist E.A."/>
            <person name="Lipzen A."/>
            <person name="Lundell T."/>
            <person name="Morin E."/>
            <person name="Murat C."/>
            <person name="Sun H."/>
            <person name="Tunlid A."/>
            <person name="Henrissat B."/>
            <person name="Grigoriev I.V."/>
            <person name="Hibbett D.S."/>
            <person name="Martin F."/>
            <person name="Nordberg H.P."/>
            <person name="Cantor M.N."/>
            <person name="Hua S.X."/>
        </authorList>
    </citation>
    <scope>NUCLEOTIDE SEQUENCE [LARGE SCALE GENOMIC DNA]</scope>
    <source>
        <strain evidence="3 4">Ve08.2h10</strain>
    </source>
</reference>